<dbReference type="CDD" id="cd00947">
    <property type="entry name" value="TBP_aldolase_IIB"/>
    <property type="match status" value="1"/>
</dbReference>
<dbReference type="Gene3D" id="3.20.20.70">
    <property type="entry name" value="Aldolase class I"/>
    <property type="match status" value="1"/>
</dbReference>
<dbReference type="InterPro" id="IPR013785">
    <property type="entry name" value="Aldolase_TIM"/>
</dbReference>
<dbReference type="Proteomes" id="UP000699042">
    <property type="component" value="Unassembled WGS sequence"/>
</dbReference>
<dbReference type="GO" id="GO:0016832">
    <property type="term" value="F:aldehyde-lyase activity"/>
    <property type="evidence" value="ECO:0007669"/>
    <property type="project" value="InterPro"/>
</dbReference>
<dbReference type="Pfam" id="PF01116">
    <property type="entry name" value="F_bP_aldolase"/>
    <property type="match status" value="1"/>
</dbReference>
<accession>A0A9P7QQK2</accession>
<dbReference type="GO" id="GO:0008270">
    <property type="term" value="F:zinc ion binding"/>
    <property type="evidence" value="ECO:0007669"/>
    <property type="project" value="InterPro"/>
</dbReference>
<dbReference type="PANTHER" id="PTHR30304:SF0">
    <property type="entry name" value="D-TAGATOSE-1,6-BISPHOSPHATE ALDOLASE SUBUNIT GATY-RELATED"/>
    <property type="match status" value="1"/>
</dbReference>
<sequence>MSSWAESKSQNRSLQILQAATEGRYGVLSVVIYNIEHLTAVVRAAEAKKSPMLILLFPLTVKQLPTLPWAVAVAIKSAKVPLALHLDHAQDEQQIRDIAGTLPFDSIMVDMSHYDHEENLAKTKVLTRVCHDHSIAVEAESGRINGGEDGIADTGDLEALFTSPEEVEDFIDAEIDLLAPSIGNIHGDYGPKGPQLDYQRLTNVNKQINNRVLMALHGTNDFSPEIMRKCIDNGAIKLNVNKLLLEVWNVHLRENANKPLTQLMEDGMNILQKETERWIDICGSAAHFVLGQLQRAFEETCYLIRHCWKCVSDQFSTLSSTSRPVQILQMTTLNPGTGAARASKREALHLCNERLGHWLGDEDGPLTLSAMAIGGSARRQRALAEVDGMFAGLTYLNKVGDSQEDIRYDSTFPGFSWTLEESILHSDITDLDLEELGAKCAKEEIRTNEIRRAWSGLRDLRKGLEQQHYQLRGVAFEEENSTKIQELLLNNYTSPRRMGEIGILAYRDVLDFVVPDTLAEVVAFASVSYVISNLLLQRGRIAETDVLSGLQRWGGCISNEMDRHTFALLASKMWPLEHLRTADDIEKRSGQDDDQDSHYLRAKRSRLEDDDAPLPLGFQPFQSIAGQGSSSKEMRDAALLTSQGLEMLSEKSPIAACNQQHSVDIENFGGDVMNITDQTSEEYDFSQLLSLLGDTSGAVGGPGQHNDSLCPSGLDPKSSDYYWTGLSLDHIPSQTFSPMDDPHIRQQSPPPAEGCPSFSTDDPAVKRKMIKFKCFNRDSDTAIFRLRDTPMFLVVVAFAQDTGDVFYRLSGCGKTVHAMRRSSAYAKERSKAERRLRRDLFDPMKNSGEDNVVFLALLSVAKNFVILGSLGTLEHAQDYLVAISREVIEPGREHEKFIRWIYGSSSFYPSRTKASTQPGTETRQEQFPSAKQDA</sequence>
<dbReference type="InterPro" id="IPR000771">
    <property type="entry name" value="FBA_II"/>
</dbReference>
<feature type="region of interest" description="Disordered" evidence="1">
    <location>
        <begin position="909"/>
        <end position="934"/>
    </location>
</feature>
<organism evidence="2 3">
    <name type="scientific">Colletotrichum scovillei</name>
    <dbReference type="NCBI Taxonomy" id="1209932"/>
    <lineage>
        <taxon>Eukaryota</taxon>
        <taxon>Fungi</taxon>
        <taxon>Dikarya</taxon>
        <taxon>Ascomycota</taxon>
        <taxon>Pezizomycotina</taxon>
        <taxon>Sordariomycetes</taxon>
        <taxon>Hypocreomycetidae</taxon>
        <taxon>Glomerellales</taxon>
        <taxon>Glomerellaceae</taxon>
        <taxon>Colletotrichum</taxon>
        <taxon>Colletotrichum acutatum species complex</taxon>
    </lineage>
</organism>
<proteinExistence type="predicted"/>
<dbReference type="PANTHER" id="PTHR30304">
    <property type="entry name" value="D-TAGATOSE-1,6-BISPHOSPHATE ALDOLASE"/>
    <property type="match status" value="1"/>
</dbReference>
<name>A0A9P7QQK2_9PEZI</name>
<evidence type="ECO:0000313" key="2">
    <source>
        <dbReference type="EMBL" id="KAG7040424.1"/>
    </source>
</evidence>
<dbReference type="SUPFAM" id="SSF51569">
    <property type="entry name" value="Aldolase"/>
    <property type="match status" value="1"/>
</dbReference>
<keyword evidence="3" id="KW-1185">Reference proteome</keyword>
<gene>
    <name evidence="2" type="ORF">JMJ77_009885</name>
</gene>
<dbReference type="InterPro" id="IPR050246">
    <property type="entry name" value="Class_II_FBP_aldolase"/>
</dbReference>
<comment type="caution">
    <text evidence="2">The sequence shown here is derived from an EMBL/GenBank/DDBJ whole genome shotgun (WGS) entry which is preliminary data.</text>
</comment>
<dbReference type="EMBL" id="JAESDN010000025">
    <property type="protein sequence ID" value="KAG7040424.1"/>
    <property type="molecule type" value="Genomic_DNA"/>
</dbReference>
<dbReference type="GO" id="GO:0005975">
    <property type="term" value="P:carbohydrate metabolic process"/>
    <property type="evidence" value="ECO:0007669"/>
    <property type="project" value="InterPro"/>
</dbReference>
<protein>
    <submittedName>
        <fullName evidence="2">Fructose-bisphosphate aldolase class-II</fullName>
    </submittedName>
</protein>
<feature type="region of interest" description="Disordered" evidence="1">
    <location>
        <begin position="740"/>
        <end position="759"/>
    </location>
</feature>
<reference evidence="2" key="1">
    <citation type="submission" date="2021-05" db="EMBL/GenBank/DDBJ databases">
        <title>Comparative genomics of three Colletotrichum scovillei strains and genetic complementation revealed genes involved fungal growth and virulence on chili pepper.</title>
        <authorList>
            <person name="Hsieh D.-K."/>
            <person name="Chuang S.-C."/>
            <person name="Chen C.-Y."/>
            <person name="Chao Y.-T."/>
            <person name="Lu M.-Y.J."/>
            <person name="Lee M.-H."/>
            <person name="Shih M.-C."/>
        </authorList>
    </citation>
    <scope>NUCLEOTIDE SEQUENCE</scope>
    <source>
        <strain evidence="2">Coll-153</strain>
    </source>
</reference>
<dbReference type="AlphaFoldDB" id="A0A9P7QQK2"/>
<evidence type="ECO:0000313" key="3">
    <source>
        <dbReference type="Proteomes" id="UP000699042"/>
    </source>
</evidence>
<evidence type="ECO:0000256" key="1">
    <source>
        <dbReference type="SAM" id="MobiDB-lite"/>
    </source>
</evidence>